<evidence type="ECO:0000313" key="1">
    <source>
        <dbReference type="EMBL" id="CAA6805566.1"/>
    </source>
</evidence>
<sequence length="296" mass="34997">MIKKPANRFALPKVIISEVNSENILEFKVKYEKLARLDRFEVKAMHYGENNEIFFDEVVVNGGLIEVQYVGGGQKLLVELDGKAYELRGQKIGGKQRLLENRVSKTKVQLELTNNIEDKQGKKRLSRTERELIVSDNIKLYSQIVGREVKTTKEIYLIKRFLEYRSDLLFYYGFVDNFFKVVGNEKELWKIDFNTSHSEQLIEYIKYTFNDNLKNDRQYLNEYVTNDVQIQKDFNKVKNVFSELRHALLHFNYDFFQKLFNGQDVGFDLDIEFLNLFIDNRLLAKLPTKPSYSYQS</sequence>
<gene>
    <name evidence="1" type="ORF">HELGO_WM90579</name>
</gene>
<name>A0A6S6SKC1_9BACT</name>
<accession>A0A6S6SKC1</accession>
<proteinExistence type="predicted"/>
<dbReference type="EMBL" id="CACVAR010000137">
    <property type="protein sequence ID" value="CAA6805566.1"/>
    <property type="molecule type" value="Genomic_DNA"/>
</dbReference>
<reference evidence="1" key="1">
    <citation type="submission" date="2020-01" db="EMBL/GenBank/DDBJ databases">
        <authorList>
            <person name="Meier V. D."/>
            <person name="Meier V D."/>
        </authorList>
    </citation>
    <scope>NUCLEOTIDE SEQUENCE</scope>
    <source>
        <strain evidence="1">HLG_WM_MAG_03</strain>
    </source>
</reference>
<organism evidence="1">
    <name type="scientific">uncultured Sulfurovum sp</name>
    <dbReference type="NCBI Taxonomy" id="269237"/>
    <lineage>
        <taxon>Bacteria</taxon>
        <taxon>Pseudomonadati</taxon>
        <taxon>Campylobacterota</taxon>
        <taxon>Epsilonproteobacteria</taxon>
        <taxon>Campylobacterales</taxon>
        <taxon>Sulfurovaceae</taxon>
        <taxon>Sulfurovum</taxon>
        <taxon>environmental samples</taxon>
    </lineage>
</organism>
<dbReference type="NCBIfam" id="NF038193">
    <property type="entry name" value="VI_Cas13c"/>
    <property type="match status" value="1"/>
</dbReference>
<dbReference type="AlphaFoldDB" id="A0A6S6SKC1"/>
<protein>
    <submittedName>
        <fullName evidence="1">Uncharacterized protein</fullName>
    </submittedName>
</protein>